<keyword evidence="1" id="KW-0540">Nuclease</keyword>
<keyword evidence="2 4" id="KW-0269">Exonuclease</keyword>
<reference evidence="4" key="2">
    <citation type="submission" date="2023-01" db="EMBL/GenBank/DDBJ databases">
        <title>Draft genome sequence of Litoribrevibacter albus strain NBRC 110071.</title>
        <authorList>
            <person name="Sun Q."/>
            <person name="Mori K."/>
        </authorList>
    </citation>
    <scope>NUCLEOTIDE SEQUENCE</scope>
    <source>
        <strain evidence="4">NBRC 110071</strain>
    </source>
</reference>
<evidence type="ECO:0000256" key="2">
    <source>
        <dbReference type="ARBA" id="ARBA00022839"/>
    </source>
</evidence>
<comment type="caution">
    <text evidence="4">The sequence shown here is derived from an EMBL/GenBank/DDBJ whole genome shotgun (WGS) entry which is preliminary data.</text>
</comment>
<sequence length="199" mass="22436">MTWLRQAFSKMAPTFSLFTPKPLPDTLVCLDTETTSMNVKDAQLLSIGAVRIRNGVIQGEEKFDVLVKREDSETTDHDEHTAIPIHRILPQDSQQGIPLEQALTSLRLFIGHAPIVGYNIDFDRKVLEKHLGAKLKNDFIEVSDQFLKRETRRRMSSAPGGHIDLSFDHICETLDVPVFARHSALGDAITTAMVYLKLR</sequence>
<dbReference type="Gene3D" id="3.30.420.10">
    <property type="entry name" value="Ribonuclease H-like superfamily/Ribonuclease H"/>
    <property type="match status" value="1"/>
</dbReference>
<dbReference type="RefSeq" id="WP_284377481.1">
    <property type="nucleotide sequence ID" value="NZ_BSNM01000002.1"/>
</dbReference>
<name>A0AA37W403_9GAMM</name>
<evidence type="ECO:0000313" key="5">
    <source>
        <dbReference type="Proteomes" id="UP001161389"/>
    </source>
</evidence>
<dbReference type="InterPro" id="IPR013520">
    <property type="entry name" value="Ribonucl_H"/>
</dbReference>
<reference evidence="4" key="1">
    <citation type="journal article" date="2014" name="Int. J. Syst. Evol. Microbiol.">
        <title>Complete genome sequence of Corynebacterium casei LMG S-19264T (=DSM 44701T), isolated from a smear-ripened cheese.</title>
        <authorList>
            <consortium name="US DOE Joint Genome Institute (JGI-PGF)"/>
            <person name="Walter F."/>
            <person name="Albersmeier A."/>
            <person name="Kalinowski J."/>
            <person name="Ruckert C."/>
        </authorList>
    </citation>
    <scope>NUCLEOTIDE SEQUENCE</scope>
    <source>
        <strain evidence="4">NBRC 110071</strain>
    </source>
</reference>
<dbReference type="GO" id="GO:0006259">
    <property type="term" value="P:DNA metabolic process"/>
    <property type="evidence" value="ECO:0007669"/>
    <property type="project" value="UniProtKB-ARBA"/>
</dbReference>
<keyword evidence="2 4" id="KW-0378">Hydrolase</keyword>
<accession>A0AA37W403</accession>
<proteinExistence type="predicted"/>
<dbReference type="EMBL" id="BSNM01000002">
    <property type="protein sequence ID" value="GLQ29622.1"/>
    <property type="molecule type" value="Genomic_DNA"/>
</dbReference>
<dbReference type="GO" id="GO:0005829">
    <property type="term" value="C:cytosol"/>
    <property type="evidence" value="ECO:0007669"/>
    <property type="project" value="TreeGrafter"/>
</dbReference>
<dbReference type="PANTHER" id="PTHR30231">
    <property type="entry name" value="DNA POLYMERASE III SUBUNIT EPSILON"/>
    <property type="match status" value="1"/>
</dbReference>
<dbReference type="InterPro" id="IPR012337">
    <property type="entry name" value="RNaseH-like_sf"/>
</dbReference>
<evidence type="ECO:0000256" key="1">
    <source>
        <dbReference type="ARBA" id="ARBA00022722"/>
    </source>
</evidence>
<gene>
    <name evidence="4" type="ORF">GCM10007876_01000</name>
</gene>
<dbReference type="Pfam" id="PF00929">
    <property type="entry name" value="RNase_T"/>
    <property type="match status" value="1"/>
</dbReference>
<dbReference type="InterPro" id="IPR036397">
    <property type="entry name" value="RNaseH_sf"/>
</dbReference>
<dbReference type="GO" id="GO:0003676">
    <property type="term" value="F:nucleic acid binding"/>
    <property type="evidence" value="ECO:0007669"/>
    <property type="project" value="InterPro"/>
</dbReference>
<evidence type="ECO:0000259" key="3">
    <source>
        <dbReference type="SMART" id="SM00479"/>
    </source>
</evidence>
<dbReference type="PANTHER" id="PTHR30231:SF7">
    <property type="entry name" value="BLR4117 PROTEIN"/>
    <property type="match status" value="1"/>
</dbReference>
<feature type="domain" description="Exonuclease" evidence="3">
    <location>
        <begin position="26"/>
        <end position="199"/>
    </location>
</feature>
<dbReference type="CDD" id="cd06127">
    <property type="entry name" value="DEDDh"/>
    <property type="match status" value="1"/>
</dbReference>
<organism evidence="4 5">
    <name type="scientific">Litoribrevibacter albus</name>
    <dbReference type="NCBI Taxonomy" id="1473156"/>
    <lineage>
        <taxon>Bacteria</taxon>
        <taxon>Pseudomonadati</taxon>
        <taxon>Pseudomonadota</taxon>
        <taxon>Gammaproteobacteria</taxon>
        <taxon>Oceanospirillales</taxon>
        <taxon>Oceanospirillaceae</taxon>
        <taxon>Litoribrevibacter</taxon>
    </lineage>
</organism>
<protein>
    <submittedName>
        <fullName evidence="4">3'-5' exonuclease</fullName>
    </submittedName>
</protein>
<keyword evidence="5" id="KW-1185">Reference proteome</keyword>
<dbReference type="SUPFAM" id="SSF53098">
    <property type="entry name" value="Ribonuclease H-like"/>
    <property type="match status" value="1"/>
</dbReference>
<dbReference type="Proteomes" id="UP001161389">
    <property type="component" value="Unassembled WGS sequence"/>
</dbReference>
<dbReference type="AlphaFoldDB" id="A0AA37W403"/>
<evidence type="ECO:0000313" key="4">
    <source>
        <dbReference type="EMBL" id="GLQ29622.1"/>
    </source>
</evidence>
<dbReference type="GO" id="GO:0008408">
    <property type="term" value="F:3'-5' exonuclease activity"/>
    <property type="evidence" value="ECO:0007669"/>
    <property type="project" value="TreeGrafter"/>
</dbReference>
<dbReference type="SMART" id="SM00479">
    <property type="entry name" value="EXOIII"/>
    <property type="match status" value="1"/>
</dbReference>